<organism evidence="1">
    <name type="scientific">Rhizophora mucronata</name>
    <name type="common">Asiatic mangrove</name>
    <dbReference type="NCBI Taxonomy" id="61149"/>
    <lineage>
        <taxon>Eukaryota</taxon>
        <taxon>Viridiplantae</taxon>
        <taxon>Streptophyta</taxon>
        <taxon>Embryophyta</taxon>
        <taxon>Tracheophyta</taxon>
        <taxon>Spermatophyta</taxon>
        <taxon>Magnoliopsida</taxon>
        <taxon>eudicotyledons</taxon>
        <taxon>Gunneridae</taxon>
        <taxon>Pentapetalae</taxon>
        <taxon>rosids</taxon>
        <taxon>fabids</taxon>
        <taxon>Malpighiales</taxon>
        <taxon>Rhizophoraceae</taxon>
        <taxon>Rhizophora</taxon>
    </lineage>
</organism>
<dbReference type="EMBL" id="GGEC01066160">
    <property type="protein sequence ID" value="MBX46644.1"/>
    <property type="molecule type" value="Transcribed_RNA"/>
</dbReference>
<reference evidence="1" key="1">
    <citation type="submission" date="2018-02" db="EMBL/GenBank/DDBJ databases">
        <title>Rhizophora mucronata_Transcriptome.</title>
        <authorList>
            <person name="Meera S.P."/>
            <person name="Sreeshan A."/>
            <person name="Augustine A."/>
        </authorList>
    </citation>
    <scope>NUCLEOTIDE SEQUENCE</scope>
    <source>
        <tissue evidence="1">Leaf</tissue>
    </source>
</reference>
<proteinExistence type="predicted"/>
<evidence type="ECO:0000313" key="1">
    <source>
        <dbReference type="EMBL" id="MBX46644.1"/>
    </source>
</evidence>
<protein>
    <submittedName>
        <fullName evidence="1">Uncharacterized protein</fullName>
    </submittedName>
</protein>
<sequence length="23" mass="2684">MCCNFALSEFIKRSLGRDTKYNS</sequence>
<name>A0A2P2NVW4_RHIMU</name>
<accession>A0A2P2NVW4</accession>
<dbReference type="AlphaFoldDB" id="A0A2P2NVW4"/>